<keyword evidence="1" id="KW-0472">Membrane</keyword>
<evidence type="ECO:0000313" key="3">
    <source>
        <dbReference type="Proteomes" id="UP000221394"/>
    </source>
</evidence>
<feature type="transmembrane region" description="Helical" evidence="1">
    <location>
        <begin position="57"/>
        <end position="77"/>
    </location>
</feature>
<dbReference type="AlphaFoldDB" id="A0A2A9EF34"/>
<dbReference type="Proteomes" id="UP000221394">
    <property type="component" value="Unassembled WGS sequence"/>
</dbReference>
<evidence type="ECO:0000313" key="2">
    <source>
        <dbReference type="EMBL" id="PFG37246.1"/>
    </source>
</evidence>
<accession>A0A2A9EF34</accession>
<keyword evidence="3" id="KW-1185">Reference proteome</keyword>
<dbReference type="RefSeq" id="WP_098458323.1">
    <property type="nucleotide sequence ID" value="NZ_PDJH01000001.1"/>
</dbReference>
<protein>
    <submittedName>
        <fullName evidence="2">Uncharacterized protein</fullName>
    </submittedName>
</protein>
<evidence type="ECO:0000256" key="1">
    <source>
        <dbReference type="SAM" id="Phobius"/>
    </source>
</evidence>
<sequence>MNQHHGTSPDLPDLLEAIGASAEEEAGFSTLSDDAMIASVRRRATALRVRRARTRSIAAVATVATVAAVGVGITQYAGRLTAEPAVPASPAPETPATFPACGTSVSGAAWGDLHLAAATGASRSNAIPEMVIVNDTDEDLVIGSTGWVSYALVRDGVVIGTTTQTPTPFREDVVGARTTSEPLSPTTPTMCDGSDAPEGEPYEVYAYLDAETAAWSQETWTSSQKGWGTGTPVRLWSAPVTVLSPTTGATAGTTFACDVAPAAVEQGFGFTGPDELGMVVDKDDVAKGVWSTTVSITNASDVDYLANVGAVRGVLVKDGRVVGKPLDLAADDVDEQVDLVEIPSEGSADRPALVPVMACADGERLASGTYELWGAVDLVLKEGQSQDAAWAPDSNVPVTVVDKIADVVLD</sequence>
<dbReference type="EMBL" id="PDJH01000001">
    <property type="protein sequence ID" value="PFG37246.1"/>
    <property type="molecule type" value="Genomic_DNA"/>
</dbReference>
<gene>
    <name evidence="2" type="ORF">ATL41_2000</name>
</gene>
<organism evidence="2 3">
    <name type="scientific">Flavimobilis soli</name>
    <dbReference type="NCBI Taxonomy" id="442709"/>
    <lineage>
        <taxon>Bacteria</taxon>
        <taxon>Bacillati</taxon>
        <taxon>Actinomycetota</taxon>
        <taxon>Actinomycetes</taxon>
        <taxon>Micrococcales</taxon>
        <taxon>Jonesiaceae</taxon>
        <taxon>Flavimobilis</taxon>
    </lineage>
</organism>
<proteinExistence type="predicted"/>
<comment type="caution">
    <text evidence="2">The sequence shown here is derived from an EMBL/GenBank/DDBJ whole genome shotgun (WGS) entry which is preliminary data.</text>
</comment>
<reference evidence="2 3" key="1">
    <citation type="submission" date="2017-10" db="EMBL/GenBank/DDBJ databases">
        <title>Sequencing the genomes of 1000 actinobacteria strains.</title>
        <authorList>
            <person name="Klenk H.-P."/>
        </authorList>
    </citation>
    <scope>NUCLEOTIDE SEQUENCE [LARGE SCALE GENOMIC DNA]</scope>
    <source>
        <strain evidence="2 3">DSM 21574</strain>
    </source>
</reference>
<keyword evidence="1" id="KW-1133">Transmembrane helix</keyword>
<name>A0A2A9EF34_9MICO</name>
<keyword evidence="1" id="KW-0812">Transmembrane</keyword>